<comment type="subcellular location">
    <subcellularLocation>
        <location evidence="1">Cell outer membrane</location>
    </subcellularLocation>
</comment>
<comment type="similarity">
    <text evidence="2">Belongs to the SusD family.</text>
</comment>
<keyword evidence="9" id="KW-1185">Reference proteome</keyword>
<dbReference type="Gene3D" id="1.25.40.390">
    <property type="match status" value="1"/>
</dbReference>
<evidence type="ECO:0000313" key="8">
    <source>
        <dbReference type="EMBL" id="MBO9151377.1"/>
    </source>
</evidence>
<feature type="domain" description="RagB/SusD" evidence="7">
    <location>
        <begin position="381"/>
        <end position="480"/>
    </location>
</feature>
<feature type="chain" id="PRO_5046307038" evidence="6">
    <location>
        <begin position="22"/>
        <end position="514"/>
    </location>
</feature>
<dbReference type="PROSITE" id="PS51257">
    <property type="entry name" value="PROKAR_LIPOPROTEIN"/>
    <property type="match status" value="1"/>
</dbReference>
<evidence type="ECO:0000313" key="9">
    <source>
        <dbReference type="Proteomes" id="UP000679126"/>
    </source>
</evidence>
<keyword evidence="3 6" id="KW-0732">Signal</keyword>
<evidence type="ECO:0000259" key="7">
    <source>
        <dbReference type="Pfam" id="PF07980"/>
    </source>
</evidence>
<name>A0ABS3Y9M2_9BACT</name>
<protein>
    <submittedName>
        <fullName evidence="8">RagB/SusD family nutrient uptake outer membrane protein</fullName>
    </submittedName>
</protein>
<dbReference type="RefSeq" id="WP_209143533.1">
    <property type="nucleotide sequence ID" value="NZ_JAGHKP010000001.1"/>
</dbReference>
<evidence type="ECO:0000256" key="4">
    <source>
        <dbReference type="ARBA" id="ARBA00023136"/>
    </source>
</evidence>
<evidence type="ECO:0000256" key="2">
    <source>
        <dbReference type="ARBA" id="ARBA00006275"/>
    </source>
</evidence>
<proteinExistence type="inferred from homology"/>
<organism evidence="8 9">
    <name type="scientific">Chitinophaga chungangae</name>
    <dbReference type="NCBI Taxonomy" id="2821488"/>
    <lineage>
        <taxon>Bacteria</taxon>
        <taxon>Pseudomonadati</taxon>
        <taxon>Bacteroidota</taxon>
        <taxon>Chitinophagia</taxon>
        <taxon>Chitinophagales</taxon>
        <taxon>Chitinophagaceae</taxon>
        <taxon>Chitinophaga</taxon>
    </lineage>
</organism>
<keyword evidence="4" id="KW-0472">Membrane</keyword>
<accession>A0ABS3Y9M2</accession>
<dbReference type="Pfam" id="PF07980">
    <property type="entry name" value="SusD_RagB"/>
    <property type="match status" value="1"/>
</dbReference>
<dbReference type="InterPro" id="IPR011990">
    <property type="entry name" value="TPR-like_helical_dom_sf"/>
</dbReference>
<dbReference type="Proteomes" id="UP000679126">
    <property type="component" value="Unassembled WGS sequence"/>
</dbReference>
<evidence type="ECO:0000256" key="1">
    <source>
        <dbReference type="ARBA" id="ARBA00004442"/>
    </source>
</evidence>
<reference evidence="9" key="1">
    <citation type="submission" date="2021-03" db="EMBL/GenBank/DDBJ databases">
        <title>Assistant Professor.</title>
        <authorList>
            <person name="Huq M.A."/>
        </authorList>
    </citation>
    <scope>NUCLEOTIDE SEQUENCE [LARGE SCALE GENOMIC DNA]</scope>
    <source>
        <strain evidence="9">MAH-28</strain>
    </source>
</reference>
<dbReference type="EMBL" id="JAGHKP010000001">
    <property type="protein sequence ID" value="MBO9151377.1"/>
    <property type="molecule type" value="Genomic_DNA"/>
</dbReference>
<evidence type="ECO:0000256" key="5">
    <source>
        <dbReference type="ARBA" id="ARBA00023237"/>
    </source>
</evidence>
<dbReference type="InterPro" id="IPR012944">
    <property type="entry name" value="SusD_RagB_dom"/>
</dbReference>
<dbReference type="SUPFAM" id="SSF48452">
    <property type="entry name" value="TPR-like"/>
    <property type="match status" value="1"/>
</dbReference>
<sequence>MKRYKQIAVLVTAITLLSACSKFLDRPLENKQQVTAIDYSNLSLMYQPVSGVYRTAASGTFAKWISVAIRSVRGDEIETGNDDAGQIAIHNFQNNVTVKSYWGINDMWISLYGVVLAANSALAELDEFGKNIPSGDAASQKLLEQYRAEVRFFRALGHYWAARYWGDVPVLGMESNDPNALSNSTKSSVDDVRLHVMEEMDFCIANLEDARPNQATHMGGVTKYTALMLKAKAAMDLAGNNNGSPYWDVVLDCTNQIFSSNKFNLFPDYYQLWKKPGKLSNEAILEFQYSDFGNETGDIVTSGGANELWGNFFLFQGPDNTYGMPISGSGWMVPSQKAVDFLTARNDTLRKRTTILLCGVNGQPGTTAFTPDGDPVSGNAGLKKYFNGKAYYPKSQMTPGRVDYYGANNNIRVFRYAEALLMNAEAKVRKGQNGDVPFNLVRVRAKLNPIAGVTLQQVLDERRAELICEWWGERFNDLLRTGQAAIVLPGFTTGQSEYLPIPQEQEDRNSNLKN</sequence>
<comment type="caution">
    <text evidence="8">The sequence shown here is derived from an EMBL/GenBank/DDBJ whole genome shotgun (WGS) entry which is preliminary data.</text>
</comment>
<gene>
    <name evidence="8" type="ORF">J7I43_04110</name>
</gene>
<keyword evidence="5" id="KW-0998">Cell outer membrane</keyword>
<evidence type="ECO:0000256" key="6">
    <source>
        <dbReference type="SAM" id="SignalP"/>
    </source>
</evidence>
<feature type="signal peptide" evidence="6">
    <location>
        <begin position="1"/>
        <end position="21"/>
    </location>
</feature>
<evidence type="ECO:0000256" key="3">
    <source>
        <dbReference type="ARBA" id="ARBA00022729"/>
    </source>
</evidence>